<dbReference type="Pfam" id="PF00271">
    <property type="entry name" value="Helicase_C"/>
    <property type="match status" value="1"/>
</dbReference>
<dbReference type="Pfam" id="PF00270">
    <property type="entry name" value="DEAD"/>
    <property type="match status" value="1"/>
</dbReference>
<dbReference type="InterPro" id="IPR055227">
    <property type="entry name" value="HRQ1_WHD"/>
</dbReference>
<reference evidence="5" key="1">
    <citation type="journal article" date="2014" name="Front. Microbiol.">
        <title>High frequency of phylogenetically diverse reductive dehalogenase-homologous genes in deep subseafloor sedimentary metagenomes.</title>
        <authorList>
            <person name="Kawai M."/>
            <person name="Futagami T."/>
            <person name="Toyoda A."/>
            <person name="Takaki Y."/>
            <person name="Nishi S."/>
            <person name="Hori S."/>
            <person name="Arai W."/>
            <person name="Tsubouchi T."/>
            <person name="Morono Y."/>
            <person name="Uchiyama I."/>
            <person name="Ito T."/>
            <person name="Fujiyama A."/>
            <person name="Inagaki F."/>
            <person name="Takami H."/>
        </authorList>
    </citation>
    <scope>NUCLEOTIDE SEQUENCE</scope>
    <source>
        <strain evidence="5">Expedition CK06-06</strain>
    </source>
</reference>
<evidence type="ECO:0000256" key="2">
    <source>
        <dbReference type="ARBA" id="ARBA00022840"/>
    </source>
</evidence>
<dbReference type="InterPro" id="IPR001650">
    <property type="entry name" value="Helicase_C-like"/>
</dbReference>
<dbReference type="AlphaFoldDB" id="X0YZZ8"/>
<evidence type="ECO:0000259" key="4">
    <source>
        <dbReference type="PROSITE" id="PS51194"/>
    </source>
</evidence>
<dbReference type="GO" id="GO:0005524">
    <property type="term" value="F:ATP binding"/>
    <property type="evidence" value="ECO:0007669"/>
    <property type="project" value="UniProtKB-KW"/>
</dbReference>
<dbReference type="PROSITE" id="PS51192">
    <property type="entry name" value="HELICASE_ATP_BIND_1"/>
    <property type="match status" value="1"/>
</dbReference>
<sequence length="761" mass="85924">MPVERILNELKKYNKISSRFTAWRHISNKSGIYEEFPEWIEDKLVHILREKGITKLYSHQASALESIKNKKNVVIVTPTASGKTLCYNLPVLNSILRDENSRALYLFPTKALSQDQLTELYQLVSALLDEGIKTYTYDGDTPSSARQAIRKKGHIVVTNPDMLHLGILPHHTKWSDFFGNLKYVVIDEIHIYRGVFGSHLANVIRRLKRICRFYGSSPQFICCSATIANPRELSQKMVGEEFVLVDNNGAPQGEKHFLFYNPPVINKELGIRKSLIKEVARFVAYFINYDIQTIIFARSRLTTEVLTSYLKDFLAKTGRSKDMVRGYRGGYLPNLRREIEKGLKDGEIKGVVSTNALELGIDIGQLDACFMAGYPGTISSTWQQAGRAGRRSNSSIAILVASSNPLDQFVINHPDYFFGESPESAVIDPDNLSILVSHIRCASFELPFEEGEDFGTKKLRDVLEYLEKEGVLHCVEKKWYWMSEVYPTEEISLRSASVDNFVIIDTTEQQEQVIGEVDKASVPTLIYEGAIYLHEGEQYAIHRLDYQNQKAYAERVKVNYYTDAQDETNIKVLDVFEKGEDSNMEHAFGEVAITTVSTCYKKIKFYTHENIGFGEISLPPEEMHTTAYWLALTNDISELLKHQESEGTSFNLSSGLLALSNVLINVVPLYVMCDPQDIRAVSEVRSPFTSKPTIYIYDNYPGGVGFSEKMFELRRPLLQAAQELILGCGCEKGCPSCVGPIDEVGIKGKESALLILREALS</sequence>
<dbReference type="GO" id="GO:0006289">
    <property type="term" value="P:nucleotide-excision repair"/>
    <property type="evidence" value="ECO:0007669"/>
    <property type="project" value="TreeGrafter"/>
</dbReference>
<dbReference type="InterPro" id="IPR027417">
    <property type="entry name" value="P-loop_NTPase"/>
</dbReference>
<dbReference type="CDD" id="cd18797">
    <property type="entry name" value="SF2_C_Hrq"/>
    <property type="match status" value="1"/>
</dbReference>
<dbReference type="GO" id="GO:0005634">
    <property type="term" value="C:nucleus"/>
    <property type="evidence" value="ECO:0007669"/>
    <property type="project" value="TreeGrafter"/>
</dbReference>
<organism evidence="5">
    <name type="scientific">marine sediment metagenome</name>
    <dbReference type="NCBI Taxonomy" id="412755"/>
    <lineage>
        <taxon>unclassified sequences</taxon>
        <taxon>metagenomes</taxon>
        <taxon>ecological metagenomes</taxon>
    </lineage>
</organism>
<comment type="caution">
    <text evidence="5">The sequence shown here is derived from an EMBL/GenBank/DDBJ whole genome shotgun (WGS) entry which is preliminary data.</text>
</comment>
<dbReference type="CDD" id="cd17923">
    <property type="entry name" value="DEXHc_Hrq1-like"/>
    <property type="match status" value="1"/>
</dbReference>
<dbReference type="Pfam" id="PF09369">
    <property type="entry name" value="MZB"/>
    <property type="match status" value="1"/>
</dbReference>
<name>X0YZZ8_9ZZZZ</name>
<dbReference type="SMART" id="SM00487">
    <property type="entry name" value="DEXDc"/>
    <property type="match status" value="1"/>
</dbReference>
<proteinExistence type="predicted"/>
<dbReference type="GO" id="GO:0036297">
    <property type="term" value="P:interstrand cross-link repair"/>
    <property type="evidence" value="ECO:0007669"/>
    <property type="project" value="TreeGrafter"/>
</dbReference>
<dbReference type="InterPro" id="IPR014001">
    <property type="entry name" value="Helicase_ATP-bd"/>
</dbReference>
<dbReference type="Gene3D" id="3.40.50.300">
    <property type="entry name" value="P-loop containing nucleotide triphosphate hydrolases"/>
    <property type="match status" value="2"/>
</dbReference>
<dbReference type="PROSITE" id="PS51194">
    <property type="entry name" value="HELICASE_CTER"/>
    <property type="match status" value="1"/>
</dbReference>
<keyword evidence="1" id="KW-0547">Nucleotide-binding</keyword>
<gene>
    <name evidence="5" type="ORF">S01H4_00318</name>
</gene>
<evidence type="ECO:0000313" key="5">
    <source>
        <dbReference type="EMBL" id="GAG62255.1"/>
    </source>
</evidence>
<dbReference type="InterPro" id="IPR018973">
    <property type="entry name" value="MZB"/>
</dbReference>
<dbReference type="GO" id="GO:0003676">
    <property type="term" value="F:nucleic acid binding"/>
    <property type="evidence" value="ECO:0007669"/>
    <property type="project" value="InterPro"/>
</dbReference>
<dbReference type="EMBL" id="BART01000040">
    <property type="protein sequence ID" value="GAG62255.1"/>
    <property type="molecule type" value="Genomic_DNA"/>
</dbReference>
<dbReference type="Pfam" id="PF22982">
    <property type="entry name" value="WHD_HRQ1"/>
    <property type="match status" value="1"/>
</dbReference>
<keyword evidence="2" id="KW-0067">ATP-binding</keyword>
<protein>
    <recommendedName>
        <fullName evidence="6">ATP-dependent helicase</fullName>
    </recommendedName>
</protein>
<evidence type="ECO:0008006" key="6">
    <source>
        <dbReference type="Google" id="ProtNLM"/>
    </source>
</evidence>
<evidence type="ECO:0000256" key="1">
    <source>
        <dbReference type="ARBA" id="ARBA00022741"/>
    </source>
</evidence>
<dbReference type="SMART" id="SM00490">
    <property type="entry name" value="HELICc"/>
    <property type="match status" value="1"/>
</dbReference>
<dbReference type="InterPro" id="IPR011545">
    <property type="entry name" value="DEAD/DEAH_box_helicase_dom"/>
</dbReference>
<dbReference type="SUPFAM" id="SSF52540">
    <property type="entry name" value="P-loop containing nucleoside triphosphate hydrolases"/>
    <property type="match status" value="1"/>
</dbReference>
<dbReference type="GO" id="GO:0043138">
    <property type="term" value="F:3'-5' DNA helicase activity"/>
    <property type="evidence" value="ECO:0007669"/>
    <property type="project" value="TreeGrafter"/>
</dbReference>
<feature type="domain" description="Helicase ATP-binding" evidence="3">
    <location>
        <begin position="64"/>
        <end position="245"/>
    </location>
</feature>
<evidence type="ECO:0000259" key="3">
    <source>
        <dbReference type="PROSITE" id="PS51192"/>
    </source>
</evidence>
<dbReference type="PANTHER" id="PTHR47957:SF3">
    <property type="entry name" value="ATP-DEPENDENT HELICASE HRQ1"/>
    <property type="match status" value="1"/>
</dbReference>
<accession>X0YZZ8</accession>
<dbReference type="PANTHER" id="PTHR47957">
    <property type="entry name" value="ATP-DEPENDENT HELICASE HRQ1"/>
    <property type="match status" value="1"/>
</dbReference>
<feature type="domain" description="Helicase C-terminal" evidence="4">
    <location>
        <begin position="281"/>
        <end position="433"/>
    </location>
</feature>